<gene>
    <name evidence="1" type="ORF">AAE02nite_24850</name>
</gene>
<keyword evidence="2" id="KW-1185">Reference proteome</keyword>
<sequence length="70" mass="7919">MPGVAAADKYLKSLKPTDLKEIKVQTGSGGLAFKVISWFITNAQIFNRVTAKLKINTSWMYYGQIRKRLI</sequence>
<dbReference type="EMBL" id="BJYS01000017">
    <property type="protein sequence ID" value="GEO04821.1"/>
    <property type="molecule type" value="Genomic_DNA"/>
</dbReference>
<evidence type="ECO:0000313" key="1">
    <source>
        <dbReference type="EMBL" id="GEO04821.1"/>
    </source>
</evidence>
<dbReference type="Proteomes" id="UP000321532">
    <property type="component" value="Unassembled WGS sequence"/>
</dbReference>
<reference evidence="1 2" key="1">
    <citation type="submission" date="2019-07" db="EMBL/GenBank/DDBJ databases">
        <title>Whole genome shotgun sequence of Adhaeribacter aerolatus NBRC 106133.</title>
        <authorList>
            <person name="Hosoyama A."/>
            <person name="Uohara A."/>
            <person name="Ohji S."/>
            <person name="Ichikawa N."/>
        </authorList>
    </citation>
    <scope>NUCLEOTIDE SEQUENCE [LARGE SCALE GENOMIC DNA]</scope>
    <source>
        <strain evidence="1 2">NBRC 106133</strain>
    </source>
</reference>
<protein>
    <submittedName>
        <fullName evidence="1">Uncharacterized protein</fullName>
    </submittedName>
</protein>
<evidence type="ECO:0000313" key="2">
    <source>
        <dbReference type="Proteomes" id="UP000321532"/>
    </source>
</evidence>
<dbReference type="AlphaFoldDB" id="A0A512AYM9"/>
<name>A0A512AYM9_9BACT</name>
<accession>A0A512AYM9</accession>
<comment type="caution">
    <text evidence="1">The sequence shown here is derived from an EMBL/GenBank/DDBJ whole genome shotgun (WGS) entry which is preliminary data.</text>
</comment>
<proteinExistence type="predicted"/>
<organism evidence="1 2">
    <name type="scientific">Adhaeribacter aerolatus</name>
    <dbReference type="NCBI Taxonomy" id="670289"/>
    <lineage>
        <taxon>Bacteria</taxon>
        <taxon>Pseudomonadati</taxon>
        <taxon>Bacteroidota</taxon>
        <taxon>Cytophagia</taxon>
        <taxon>Cytophagales</taxon>
        <taxon>Hymenobacteraceae</taxon>
        <taxon>Adhaeribacter</taxon>
    </lineage>
</organism>